<evidence type="ECO:0000313" key="3">
    <source>
        <dbReference type="Proteomes" id="UP000001488"/>
    </source>
</evidence>
<dbReference type="PaxDb" id="593117-TGAM_1540"/>
<feature type="transmembrane region" description="Helical" evidence="1">
    <location>
        <begin position="12"/>
        <end position="31"/>
    </location>
</feature>
<gene>
    <name evidence="2" type="primary">flaG</name>
    <name evidence="2" type="ordered locus">TGAM_1540</name>
</gene>
<keyword evidence="1" id="KW-0812">Transmembrane</keyword>
<reference evidence="2 3" key="1">
    <citation type="journal article" date="2007" name="Genome Biol.">
        <title>Genome analysis and genome-wide proteomics of Thermococcus gammatolerans, the most radioresistant organism known amongst the Archaea.</title>
        <authorList>
            <person name="Zivanovic Y."/>
            <person name="Armengaud J."/>
            <person name="Lagorce A."/>
            <person name="Leplat C."/>
            <person name="Guerin P."/>
            <person name="Dutertre M."/>
            <person name="Anthouard V."/>
            <person name="Forterre P."/>
            <person name="Wincker P."/>
            <person name="Confalonieri F."/>
        </authorList>
    </citation>
    <scope>NUCLEOTIDE SEQUENCE [LARGE SCALE GENOMIC DNA]</scope>
    <source>
        <strain evidence="3">DSM 15229 / JCM 11827 / EJ3</strain>
    </source>
</reference>
<dbReference type="GO" id="GO:0097588">
    <property type="term" value="P:archaeal or bacterial-type flagellum-dependent cell motility"/>
    <property type="evidence" value="ECO:0007669"/>
    <property type="project" value="InterPro"/>
</dbReference>
<dbReference type="AlphaFoldDB" id="C5A730"/>
<proteinExistence type="predicted"/>
<keyword evidence="3" id="KW-1185">Reference proteome</keyword>
<dbReference type="InterPro" id="IPR002774">
    <property type="entry name" value="Flagellin_arc-type"/>
</dbReference>
<keyword evidence="1" id="KW-1133">Transmembrane helix</keyword>
<protein>
    <submittedName>
        <fullName evidence="2">Archaeal flagellar protein G (FlaG)</fullName>
    </submittedName>
</protein>
<dbReference type="HOGENOM" id="CLU_134827_1_0_2"/>
<sequence length="158" mass="17076">MGAGGPASELIMFIVAVIVAGTVAGALTYVTNDIAHGINDKGSLLADKLRTDFAIINDPLNIPNSTSTNQYNYTFYIKNTGKTQFPFNPNAVQVFIDGDIVPPSNLTFTDINNNTITYLNPYEVGKIVVSLSGPLTKGSHRIVVVLENGERRSLIFKI</sequence>
<evidence type="ECO:0000256" key="1">
    <source>
        <dbReference type="SAM" id="Phobius"/>
    </source>
</evidence>
<dbReference type="PATRIC" id="fig|593117.10.peg.1543"/>
<organism evidence="2 3">
    <name type="scientific">Thermococcus gammatolerans (strain DSM 15229 / JCM 11827 / EJ3)</name>
    <dbReference type="NCBI Taxonomy" id="593117"/>
    <lineage>
        <taxon>Archaea</taxon>
        <taxon>Methanobacteriati</taxon>
        <taxon>Methanobacteriota</taxon>
        <taxon>Thermococci</taxon>
        <taxon>Thermococcales</taxon>
        <taxon>Thermococcaceae</taxon>
        <taxon>Thermococcus</taxon>
    </lineage>
</organism>
<dbReference type="eggNOG" id="arCOG01822">
    <property type="taxonomic scope" value="Archaea"/>
</dbReference>
<dbReference type="STRING" id="593117.TGAM_1540"/>
<name>C5A730_THEGJ</name>
<dbReference type="OrthoDB" id="183655at2157"/>
<keyword evidence="2" id="KW-0969">Cilium</keyword>
<dbReference type="Proteomes" id="UP000001488">
    <property type="component" value="Chromosome"/>
</dbReference>
<keyword evidence="1" id="KW-0472">Membrane</keyword>
<dbReference type="GeneID" id="7988434"/>
<dbReference type="GO" id="GO:0005198">
    <property type="term" value="F:structural molecule activity"/>
    <property type="evidence" value="ECO:0007669"/>
    <property type="project" value="InterPro"/>
</dbReference>
<dbReference type="KEGG" id="tga:TGAM_1540"/>
<accession>C5A730</accession>
<keyword evidence="2" id="KW-0282">Flagellum</keyword>
<dbReference type="EMBL" id="CP001398">
    <property type="protein sequence ID" value="ACS34042.1"/>
    <property type="molecule type" value="Genomic_DNA"/>
</dbReference>
<dbReference type="Pfam" id="PF01917">
    <property type="entry name" value="Flagellin_arch-type"/>
    <property type="match status" value="1"/>
</dbReference>
<evidence type="ECO:0000313" key="2">
    <source>
        <dbReference type="EMBL" id="ACS34042.1"/>
    </source>
</evidence>
<dbReference type="RefSeq" id="WP_015859153.1">
    <property type="nucleotide sequence ID" value="NC_012804.1"/>
</dbReference>
<dbReference type="PANTHER" id="PTHR42200">
    <property type="entry name" value="ARCHAEAL FLAGELLA-RELATED PROTEIN F-RELATED"/>
    <property type="match status" value="1"/>
</dbReference>
<dbReference type="PANTHER" id="PTHR42200:SF1">
    <property type="entry name" value="FLAGELLA-RELATED PROTEIN G-RELATED"/>
    <property type="match status" value="1"/>
</dbReference>
<keyword evidence="2" id="KW-0966">Cell projection</keyword>